<dbReference type="AlphaFoldDB" id="A0A4V4HCM9"/>
<dbReference type="OrthoDB" id="3063557at2759"/>
<keyword evidence="2" id="KW-1185">Reference proteome</keyword>
<protein>
    <submittedName>
        <fullName evidence="1">Uncharacterized protein</fullName>
    </submittedName>
</protein>
<organism evidence="1 2">
    <name type="scientific">Dendrothele bispora (strain CBS 962.96)</name>
    <dbReference type="NCBI Taxonomy" id="1314807"/>
    <lineage>
        <taxon>Eukaryota</taxon>
        <taxon>Fungi</taxon>
        <taxon>Dikarya</taxon>
        <taxon>Basidiomycota</taxon>
        <taxon>Agaricomycotina</taxon>
        <taxon>Agaricomycetes</taxon>
        <taxon>Agaricomycetidae</taxon>
        <taxon>Agaricales</taxon>
        <taxon>Agaricales incertae sedis</taxon>
        <taxon>Dendrothele</taxon>
    </lineage>
</organism>
<name>A0A4V4HCM9_DENBC</name>
<evidence type="ECO:0000313" key="2">
    <source>
        <dbReference type="Proteomes" id="UP000297245"/>
    </source>
</evidence>
<gene>
    <name evidence="1" type="ORF">K435DRAFT_871195</name>
</gene>
<dbReference type="EMBL" id="ML179657">
    <property type="protein sequence ID" value="THU83525.1"/>
    <property type="molecule type" value="Genomic_DNA"/>
</dbReference>
<accession>A0A4V4HCM9</accession>
<dbReference type="Proteomes" id="UP000297245">
    <property type="component" value="Unassembled WGS sequence"/>
</dbReference>
<evidence type="ECO:0000313" key="1">
    <source>
        <dbReference type="EMBL" id="THU83525.1"/>
    </source>
</evidence>
<proteinExistence type="predicted"/>
<sequence length="640" mass="73042">MSRPNFFHQISQCSFEGTINNVAGDQITQIFNSQDEIVSNGARGESIFDEYHNFRRGDIQILQDLSTKEVDEEEDKMWNWHSTRKKLKYTATAHRVKLFGTPDPHDHSHDCVAVRYGGRDAYAAWERDLLKFSNHHSNVIHLFGLSRQRSNPALVFCDDVVPLMRVWEICSPIVKCYLYIQYHAASENLPEGMGGSTFAYQSLSQGAVFVRRNTGMICFGSQSQGEIGSQETLDRSFRGQSLSKEPEKILPFDLLHDELDTLRYFLGTWKKHSLSQRTITGSPLNLFHFALSHWHDFEYNTSPITLPSISLQTTDSDPFRTVGQFKNLDESYSYMSHPWESDSGEGILYANGWTRMNWGQRFCYRVDIPEPSMRKISSAWLCQAMFYAHTTGNDISRLEQYVFIWQTIVASLEARAFLKLDVGAVALHLDIIPRNIFLFIAPVSIDKCPQSGSTIVSWEGHRGNHYFWSFDPDGLNQIPKRVCDIIGLPRYKAELLPLLYSYHNYQLQAIQCVQEFMGYNTSTQDFAHACGLPLLEIIRPSENLAIFIDSSADDLDVWCDAQNSLGEVSRSDSEHQNIGALPQAFNKNTLSYGFVVNAITLIFSFQQDVPDVASGQNNCTSYDRYDQYGMWNIKHLQVGV</sequence>
<reference evidence="1 2" key="1">
    <citation type="journal article" date="2019" name="Nat. Ecol. Evol.">
        <title>Megaphylogeny resolves global patterns of mushroom evolution.</title>
        <authorList>
            <person name="Varga T."/>
            <person name="Krizsan K."/>
            <person name="Foldi C."/>
            <person name="Dima B."/>
            <person name="Sanchez-Garcia M."/>
            <person name="Sanchez-Ramirez S."/>
            <person name="Szollosi G.J."/>
            <person name="Szarkandi J.G."/>
            <person name="Papp V."/>
            <person name="Albert L."/>
            <person name="Andreopoulos W."/>
            <person name="Angelini C."/>
            <person name="Antonin V."/>
            <person name="Barry K.W."/>
            <person name="Bougher N.L."/>
            <person name="Buchanan P."/>
            <person name="Buyck B."/>
            <person name="Bense V."/>
            <person name="Catcheside P."/>
            <person name="Chovatia M."/>
            <person name="Cooper J."/>
            <person name="Damon W."/>
            <person name="Desjardin D."/>
            <person name="Finy P."/>
            <person name="Geml J."/>
            <person name="Haridas S."/>
            <person name="Hughes K."/>
            <person name="Justo A."/>
            <person name="Karasinski D."/>
            <person name="Kautmanova I."/>
            <person name="Kiss B."/>
            <person name="Kocsube S."/>
            <person name="Kotiranta H."/>
            <person name="LaButti K.M."/>
            <person name="Lechner B.E."/>
            <person name="Liimatainen K."/>
            <person name="Lipzen A."/>
            <person name="Lukacs Z."/>
            <person name="Mihaltcheva S."/>
            <person name="Morgado L.N."/>
            <person name="Niskanen T."/>
            <person name="Noordeloos M.E."/>
            <person name="Ohm R.A."/>
            <person name="Ortiz-Santana B."/>
            <person name="Ovrebo C."/>
            <person name="Racz N."/>
            <person name="Riley R."/>
            <person name="Savchenko A."/>
            <person name="Shiryaev A."/>
            <person name="Soop K."/>
            <person name="Spirin V."/>
            <person name="Szebenyi C."/>
            <person name="Tomsovsky M."/>
            <person name="Tulloss R.E."/>
            <person name="Uehling J."/>
            <person name="Grigoriev I.V."/>
            <person name="Vagvolgyi C."/>
            <person name="Papp T."/>
            <person name="Martin F.M."/>
            <person name="Miettinen O."/>
            <person name="Hibbett D.S."/>
            <person name="Nagy L.G."/>
        </authorList>
    </citation>
    <scope>NUCLEOTIDE SEQUENCE [LARGE SCALE GENOMIC DNA]</scope>
    <source>
        <strain evidence="1 2">CBS 962.96</strain>
    </source>
</reference>